<dbReference type="Proteomes" id="UP001056120">
    <property type="component" value="Linkage Group LG11"/>
</dbReference>
<comment type="caution">
    <text evidence="1">The sequence shown here is derived from an EMBL/GenBank/DDBJ whole genome shotgun (WGS) entry which is preliminary data.</text>
</comment>
<name>A0ACB9HTX7_9ASTR</name>
<keyword evidence="2" id="KW-1185">Reference proteome</keyword>
<sequence>MNPNSRPSQKVQGIANFACTAYGGSKVRSLSRDRKLVSRCLREEIMDVRTSVVIYGIAECVDDSRTETC</sequence>
<proteinExistence type="predicted"/>
<protein>
    <submittedName>
        <fullName evidence="1">Uncharacterized protein</fullName>
    </submittedName>
</protein>
<accession>A0ACB9HTX7</accession>
<evidence type="ECO:0000313" key="2">
    <source>
        <dbReference type="Proteomes" id="UP001056120"/>
    </source>
</evidence>
<dbReference type="EMBL" id="CM042028">
    <property type="protein sequence ID" value="KAI3798751.1"/>
    <property type="molecule type" value="Genomic_DNA"/>
</dbReference>
<reference evidence="1 2" key="2">
    <citation type="journal article" date="2022" name="Mol. Ecol. Resour.">
        <title>The genomes of chicory, endive, great burdock and yacon provide insights into Asteraceae paleo-polyploidization history and plant inulin production.</title>
        <authorList>
            <person name="Fan W."/>
            <person name="Wang S."/>
            <person name="Wang H."/>
            <person name="Wang A."/>
            <person name="Jiang F."/>
            <person name="Liu H."/>
            <person name="Zhao H."/>
            <person name="Xu D."/>
            <person name="Zhang Y."/>
        </authorList>
    </citation>
    <scope>NUCLEOTIDE SEQUENCE [LARGE SCALE GENOMIC DNA]</scope>
    <source>
        <strain evidence="2">cv. Yunnan</strain>
        <tissue evidence="1">Leaves</tissue>
    </source>
</reference>
<evidence type="ECO:0000313" key="1">
    <source>
        <dbReference type="EMBL" id="KAI3798751.1"/>
    </source>
</evidence>
<reference evidence="2" key="1">
    <citation type="journal article" date="2022" name="Mol. Ecol. Resour.">
        <title>The genomes of chicory, endive, great burdock and yacon provide insights into Asteraceae palaeo-polyploidization history and plant inulin production.</title>
        <authorList>
            <person name="Fan W."/>
            <person name="Wang S."/>
            <person name="Wang H."/>
            <person name="Wang A."/>
            <person name="Jiang F."/>
            <person name="Liu H."/>
            <person name="Zhao H."/>
            <person name="Xu D."/>
            <person name="Zhang Y."/>
        </authorList>
    </citation>
    <scope>NUCLEOTIDE SEQUENCE [LARGE SCALE GENOMIC DNA]</scope>
    <source>
        <strain evidence="2">cv. Yunnan</strain>
    </source>
</reference>
<organism evidence="1 2">
    <name type="scientific">Smallanthus sonchifolius</name>
    <dbReference type="NCBI Taxonomy" id="185202"/>
    <lineage>
        <taxon>Eukaryota</taxon>
        <taxon>Viridiplantae</taxon>
        <taxon>Streptophyta</taxon>
        <taxon>Embryophyta</taxon>
        <taxon>Tracheophyta</taxon>
        <taxon>Spermatophyta</taxon>
        <taxon>Magnoliopsida</taxon>
        <taxon>eudicotyledons</taxon>
        <taxon>Gunneridae</taxon>
        <taxon>Pentapetalae</taxon>
        <taxon>asterids</taxon>
        <taxon>campanulids</taxon>
        <taxon>Asterales</taxon>
        <taxon>Asteraceae</taxon>
        <taxon>Asteroideae</taxon>
        <taxon>Heliantheae alliance</taxon>
        <taxon>Millerieae</taxon>
        <taxon>Smallanthus</taxon>
    </lineage>
</organism>
<gene>
    <name evidence="1" type="ORF">L1987_34030</name>
</gene>